<dbReference type="Proteomes" id="UP000032247">
    <property type="component" value="Unassembled WGS sequence"/>
</dbReference>
<organism evidence="1 3">
    <name type="scientific">Bacillus subtilis</name>
    <dbReference type="NCBI Taxonomy" id="1423"/>
    <lineage>
        <taxon>Bacteria</taxon>
        <taxon>Bacillati</taxon>
        <taxon>Bacillota</taxon>
        <taxon>Bacilli</taxon>
        <taxon>Bacillales</taxon>
        <taxon>Bacillaceae</taxon>
        <taxon>Bacillus</taxon>
    </lineage>
</organism>
<name>A0A0D1KQB0_BACIU</name>
<proteinExistence type="predicted"/>
<evidence type="ECO:0000313" key="1">
    <source>
        <dbReference type="EMBL" id="KIU05381.1"/>
    </source>
</evidence>
<gene>
    <name evidence="2" type="primary">yukJ</name>
    <name evidence="2" type="ORF">P5633_07975</name>
    <name evidence="1" type="ORF">SC09_contig4orf00142</name>
</gene>
<dbReference type="EMBL" id="JXBC01000013">
    <property type="protein sequence ID" value="KIU05381.1"/>
    <property type="molecule type" value="Genomic_DNA"/>
</dbReference>
<sequence length="225" mass="25538">MAVQQYGVLKGIVLDMKRETDDDSPHFQVKMLGEENTYYRCAINVMSSSEESEVLYLADDQFDSGSITILPNMPYGYTRINEANREVALDYVRGNLFDPREMKPLPHEITGPDNDLNDFIETYMKKAQDEKAPVYIFGSKFGPEQAADKIFGFTPTNGMHNIHMNQGNAMDTRWKKDNGSWHDGGILIQFADQWAALFLAFLSQSWCTDENGNPVRDCDHTQTSA</sequence>
<dbReference type="Proteomes" id="UP001214898">
    <property type="component" value="Chromosome"/>
</dbReference>
<dbReference type="PATRIC" id="fig|1423.173.peg.3912"/>
<dbReference type="EMBL" id="CP120576">
    <property type="protein sequence ID" value="WEY86050.1"/>
    <property type="molecule type" value="Genomic_DNA"/>
</dbReference>
<evidence type="ECO:0000313" key="3">
    <source>
        <dbReference type="Proteomes" id="UP000032247"/>
    </source>
</evidence>
<dbReference type="AlphaFoldDB" id="A0A0D1KQB0"/>
<protein>
    <submittedName>
        <fullName evidence="2">YukJ family protein</fullName>
    </submittedName>
</protein>
<dbReference type="Pfam" id="PF10042">
    <property type="entry name" value="DUF2278"/>
    <property type="match status" value="1"/>
</dbReference>
<evidence type="ECO:0000313" key="2">
    <source>
        <dbReference type="EMBL" id="WEY86050.1"/>
    </source>
</evidence>
<dbReference type="STRING" id="483913.AN935_16025"/>
<reference evidence="1 3" key="1">
    <citation type="submission" date="2014-12" db="EMBL/GenBank/DDBJ databases">
        <title>Comparative genome analysis of Bacillus coagulans HM-08, Clostridium butyricum HM-68, Bacillus subtilis HM-66 and Bacillus licheniformis BL-09.</title>
        <authorList>
            <person name="Zhang H."/>
        </authorList>
    </citation>
    <scope>NUCLEOTIDE SEQUENCE [LARGE SCALE GENOMIC DNA]</scope>
    <source>
        <strain evidence="1 3">HM-66</strain>
    </source>
</reference>
<accession>A0A0D1KQB0</accession>
<reference evidence="2" key="2">
    <citation type="submission" date="2023-03" db="EMBL/GenBank/DDBJ databases">
        <title>Complete genome sequences of 52 Bacillus and Priestia strains isolated from West-African fermentations and 26 reference strains from the DSMZ collection.</title>
        <authorList>
            <person name="Wiedenbein E.S."/>
            <person name="Canoy T.S."/>
            <person name="Hui Y."/>
            <person name="Parkouda C."/>
            <person name="Dawende C."/>
            <person name="Ametefe E."/>
            <person name="Jespersen L."/>
            <person name="Nielsen D.S."/>
        </authorList>
    </citation>
    <scope>NUCLEOTIDE SEQUENCE</scope>
    <source>
        <strain evidence="2">PRO56</strain>
    </source>
</reference>
<dbReference type="InterPro" id="IPR019268">
    <property type="entry name" value="DUF2278"/>
</dbReference>